<reference evidence="21" key="1">
    <citation type="submission" date="2025-08" db="UniProtKB">
        <authorList>
            <consortium name="Ensembl"/>
        </authorList>
    </citation>
    <scope>IDENTIFICATION</scope>
</reference>
<keyword evidence="7" id="KW-0963">Cytoplasm</keyword>
<dbReference type="GO" id="GO:1902042">
    <property type="term" value="P:negative regulation of extrinsic apoptotic signaling pathway via death domain receptors"/>
    <property type="evidence" value="ECO:0007669"/>
    <property type="project" value="TreeGrafter"/>
</dbReference>
<dbReference type="Pfam" id="PF22968">
    <property type="entry name" value="RNF34L-like_3rd"/>
    <property type="match status" value="1"/>
</dbReference>
<keyword evidence="12" id="KW-0677">Repeat</keyword>
<keyword evidence="8" id="KW-0597">Phosphoprotein</keyword>
<evidence type="ECO:0000256" key="7">
    <source>
        <dbReference type="ARBA" id="ARBA00022490"/>
    </source>
</evidence>
<feature type="region of interest" description="Disordered" evidence="19">
    <location>
        <begin position="188"/>
        <end position="219"/>
    </location>
</feature>
<dbReference type="Proteomes" id="UP000261540">
    <property type="component" value="Unplaced"/>
</dbReference>
<evidence type="ECO:0000256" key="6">
    <source>
        <dbReference type="ARBA" id="ARBA00022475"/>
    </source>
</evidence>
<keyword evidence="15" id="KW-0862">Zinc</keyword>
<keyword evidence="9" id="KW-0808">Transferase</keyword>
<reference evidence="21" key="2">
    <citation type="submission" date="2025-09" db="UniProtKB">
        <authorList>
            <consortium name="Ensembl"/>
        </authorList>
    </citation>
    <scope>IDENTIFICATION</scope>
</reference>
<evidence type="ECO:0000313" key="22">
    <source>
        <dbReference type="Proteomes" id="UP000261540"/>
    </source>
</evidence>
<keyword evidence="14" id="KW-0833">Ubl conjugation pathway</keyword>
<evidence type="ECO:0000256" key="3">
    <source>
        <dbReference type="ARBA" id="ARBA00004514"/>
    </source>
</evidence>
<dbReference type="FunFam" id="1.10.720.140:FF:000001">
    <property type="entry name" value="E3 ubiquitin-protein ligase RNF34 isoform X1"/>
    <property type="match status" value="1"/>
</dbReference>
<dbReference type="InterPro" id="IPR049320">
    <property type="entry name" value="CARP1_2_FYVE"/>
</dbReference>
<evidence type="ECO:0000313" key="21">
    <source>
        <dbReference type="Ensembl" id="ENSPKIP00000007461.1"/>
    </source>
</evidence>
<evidence type="ECO:0000256" key="13">
    <source>
        <dbReference type="ARBA" id="ARBA00022771"/>
    </source>
</evidence>
<evidence type="ECO:0000256" key="19">
    <source>
        <dbReference type="SAM" id="MobiDB-lite"/>
    </source>
</evidence>
<evidence type="ECO:0000256" key="4">
    <source>
        <dbReference type="ARBA" id="ARBA00004906"/>
    </source>
</evidence>
<keyword evidence="22" id="KW-1185">Reference proteome</keyword>
<dbReference type="FunFam" id="3.30.40.10:FF:000110">
    <property type="entry name" value="E3 ubiquitin-protein ligase RNF34 isoform X1"/>
    <property type="match status" value="1"/>
</dbReference>
<evidence type="ECO:0000256" key="14">
    <source>
        <dbReference type="ARBA" id="ARBA00022786"/>
    </source>
</evidence>
<evidence type="ECO:0000256" key="2">
    <source>
        <dbReference type="ARBA" id="ARBA00004202"/>
    </source>
</evidence>
<organism evidence="21 22">
    <name type="scientific">Paramormyrops kingsleyae</name>
    <dbReference type="NCBI Taxonomy" id="1676925"/>
    <lineage>
        <taxon>Eukaryota</taxon>
        <taxon>Metazoa</taxon>
        <taxon>Chordata</taxon>
        <taxon>Craniata</taxon>
        <taxon>Vertebrata</taxon>
        <taxon>Euteleostomi</taxon>
        <taxon>Actinopterygii</taxon>
        <taxon>Neopterygii</taxon>
        <taxon>Teleostei</taxon>
        <taxon>Osteoglossocephala</taxon>
        <taxon>Osteoglossomorpha</taxon>
        <taxon>Osteoglossiformes</taxon>
        <taxon>Mormyridae</taxon>
        <taxon>Paramormyrops</taxon>
    </lineage>
</organism>
<keyword evidence="17" id="KW-0472">Membrane</keyword>
<dbReference type="SUPFAM" id="SSF57903">
    <property type="entry name" value="FYVE/PHD zinc finger"/>
    <property type="match status" value="1"/>
</dbReference>
<evidence type="ECO:0000256" key="16">
    <source>
        <dbReference type="ARBA" id="ARBA00022843"/>
    </source>
</evidence>
<dbReference type="InterPro" id="IPR051728">
    <property type="entry name" value="RING-FYVE_E3_ubiquitin-ligase"/>
</dbReference>
<dbReference type="InterPro" id="IPR057299">
    <property type="entry name" value="RNF34_RFFL_SAP"/>
</dbReference>
<evidence type="ECO:0000259" key="20">
    <source>
        <dbReference type="PROSITE" id="PS50089"/>
    </source>
</evidence>
<evidence type="ECO:0000256" key="8">
    <source>
        <dbReference type="ARBA" id="ARBA00022553"/>
    </source>
</evidence>
<dbReference type="GO" id="GO:0005886">
    <property type="term" value="C:plasma membrane"/>
    <property type="evidence" value="ECO:0007669"/>
    <property type="project" value="UniProtKB-SubCell"/>
</dbReference>
<dbReference type="Gene3D" id="3.30.40.10">
    <property type="entry name" value="Zinc/RING finger domain, C3HC4 (zinc finger)"/>
    <property type="match status" value="1"/>
</dbReference>
<dbReference type="GO" id="GO:0061630">
    <property type="term" value="F:ubiquitin protein ligase activity"/>
    <property type="evidence" value="ECO:0007669"/>
    <property type="project" value="UniProtKB-EC"/>
</dbReference>
<dbReference type="PANTHER" id="PTHR14879:SF3">
    <property type="entry name" value="E3 UBIQUITIN-PROTEIN LIGASE RNF34"/>
    <property type="match status" value="1"/>
</dbReference>
<dbReference type="Pfam" id="PF13920">
    <property type="entry name" value="zf-C3HC4_3"/>
    <property type="match status" value="1"/>
</dbReference>
<keyword evidence="11" id="KW-0479">Metal-binding</keyword>
<comment type="catalytic activity">
    <reaction evidence="1">
        <text>S-ubiquitinyl-[E2 ubiquitin-conjugating enzyme]-L-cysteine + [acceptor protein]-L-lysine = [E2 ubiquitin-conjugating enzyme]-L-cysteine + N(6)-ubiquitinyl-[acceptor protein]-L-lysine.</text>
        <dbReference type="EC" id="2.3.2.27"/>
    </reaction>
</comment>
<dbReference type="Pfam" id="PF23632">
    <property type="entry name" value="SAP_RNF34_RFFL"/>
    <property type="match status" value="1"/>
</dbReference>
<keyword evidence="10" id="KW-0053">Apoptosis</keyword>
<evidence type="ECO:0000256" key="5">
    <source>
        <dbReference type="ARBA" id="ARBA00012483"/>
    </source>
</evidence>
<evidence type="ECO:0000256" key="15">
    <source>
        <dbReference type="ARBA" id="ARBA00022833"/>
    </source>
</evidence>
<dbReference type="PROSITE" id="PS50089">
    <property type="entry name" value="ZF_RING_2"/>
    <property type="match status" value="1"/>
</dbReference>
<evidence type="ECO:0000256" key="12">
    <source>
        <dbReference type="ARBA" id="ARBA00022737"/>
    </source>
</evidence>
<dbReference type="Gene3D" id="1.10.720.140">
    <property type="match status" value="1"/>
</dbReference>
<evidence type="ECO:0000256" key="10">
    <source>
        <dbReference type="ARBA" id="ARBA00022703"/>
    </source>
</evidence>
<dbReference type="PANTHER" id="PTHR14879">
    <property type="entry name" value="CASPASE REGULATOR, RING FINGER DOMAIN-CONTAINING"/>
    <property type="match status" value="1"/>
</dbReference>
<dbReference type="GO" id="GO:0006915">
    <property type="term" value="P:apoptotic process"/>
    <property type="evidence" value="ECO:0007669"/>
    <property type="project" value="UniProtKB-KW"/>
</dbReference>
<dbReference type="Pfam" id="PF21272">
    <property type="entry name" value="FYVE_CARP1-2"/>
    <property type="match status" value="1"/>
</dbReference>
<dbReference type="GeneTree" id="ENSGT00390000012719"/>
<sequence>MAGASSMWASCCGLLHEVMGTGAVRGQQPAFGAAAGPFRFAPSAGYSSYPSSGSASPSLVCKACGQAFSVFRRKHICCDCKKSFCALCSVPQDSLRRCTTCQLLRGTAFQRPQLMRLRVKDLRQYLILRNVPTDTCREKEDLVDLVLCHRGVPHSGMRSRPCSLYSPATTTNSTSQGELLSQTECSGTAHQAGTAHPAGTAHTAGTASPTAQKRARASLSDLSSLDEVEGLSVRQLKEILARNFVSYSGCCEKWELVERVGRLYRENEQNRKSLENVNSSLTAGAEQQQLAAQDDSLCRICMDAVIDCVLLECGHMVTCTKCGKRMSECPICRQYVVRAVHVFRS</sequence>
<dbReference type="SUPFAM" id="SSF68906">
    <property type="entry name" value="SAP domain"/>
    <property type="match status" value="1"/>
</dbReference>
<dbReference type="InterPro" id="IPR055111">
    <property type="entry name" value="RNF34_RFFL_HeH"/>
</dbReference>
<comment type="subcellular location">
    <subcellularLocation>
        <location evidence="2">Cell membrane</location>
        <topology evidence="2">Peripheral membrane protein</topology>
    </subcellularLocation>
    <subcellularLocation>
        <location evidence="3">Cytoplasm</location>
        <location evidence="3">Cytosol</location>
    </subcellularLocation>
</comment>
<dbReference type="EC" id="2.3.2.27" evidence="5"/>
<keyword evidence="16" id="KW-0832">Ubl conjugation</keyword>
<dbReference type="Ensembl" id="ENSPKIT00000031517.1">
    <property type="protein sequence ID" value="ENSPKIP00000007461.1"/>
    <property type="gene ID" value="ENSPKIG00000023310.1"/>
</dbReference>
<evidence type="ECO:0000256" key="1">
    <source>
        <dbReference type="ARBA" id="ARBA00000900"/>
    </source>
</evidence>
<keyword evidence="6" id="KW-1003">Cell membrane</keyword>
<dbReference type="InterPro" id="IPR036361">
    <property type="entry name" value="SAP_dom_sf"/>
</dbReference>
<dbReference type="AlphaFoldDB" id="A0A3B3QPW3"/>
<feature type="domain" description="RING-type" evidence="20">
    <location>
        <begin position="298"/>
        <end position="333"/>
    </location>
</feature>
<accession>A0A3B3QPW3</accession>
<proteinExistence type="predicted"/>
<dbReference type="InterPro" id="IPR011011">
    <property type="entry name" value="Znf_FYVE_PHD"/>
</dbReference>
<comment type="pathway">
    <text evidence="4">Protein modification; protein ubiquitination.</text>
</comment>
<dbReference type="GO" id="GO:0070936">
    <property type="term" value="P:protein K48-linked ubiquitination"/>
    <property type="evidence" value="ECO:0007669"/>
    <property type="project" value="TreeGrafter"/>
</dbReference>
<dbReference type="SMART" id="SM00184">
    <property type="entry name" value="RING"/>
    <property type="match status" value="1"/>
</dbReference>
<feature type="compositionally biased region" description="Low complexity" evidence="19">
    <location>
        <begin position="188"/>
        <end position="211"/>
    </location>
</feature>
<name>A0A3B3QPW3_9TELE</name>
<protein>
    <recommendedName>
        <fullName evidence="5">RING-type E3 ubiquitin transferase</fullName>
        <ecNumber evidence="5">2.3.2.27</ecNumber>
    </recommendedName>
</protein>
<dbReference type="InterPro" id="IPR013083">
    <property type="entry name" value="Znf_RING/FYVE/PHD"/>
</dbReference>
<dbReference type="GO" id="GO:0043161">
    <property type="term" value="P:proteasome-mediated ubiquitin-dependent protein catabolic process"/>
    <property type="evidence" value="ECO:0007669"/>
    <property type="project" value="TreeGrafter"/>
</dbReference>
<evidence type="ECO:0000256" key="11">
    <source>
        <dbReference type="ARBA" id="ARBA00022723"/>
    </source>
</evidence>
<dbReference type="GO" id="GO:0005829">
    <property type="term" value="C:cytosol"/>
    <property type="evidence" value="ECO:0007669"/>
    <property type="project" value="UniProtKB-SubCell"/>
</dbReference>
<dbReference type="InterPro" id="IPR001841">
    <property type="entry name" value="Znf_RING"/>
</dbReference>
<keyword evidence="13 18" id="KW-0863">Zinc-finger</keyword>
<dbReference type="GO" id="GO:0008270">
    <property type="term" value="F:zinc ion binding"/>
    <property type="evidence" value="ECO:0007669"/>
    <property type="project" value="UniProtKB-KW"/>
</dbReference>
<evidence type="ECO:0000256" key="18">
    <source>
        <dbReference type="PROSITE-ProRule" id="PRU00175"/>
    </source>
</evidence>
<dbReference type="SUPFAM" id="SSF57850">
    <property type="entry name" value="RING/U-box"/>
    <property type="match status" value="1"/>
</dbReference>
<evidence type="ECO:0000256" key="9">
    <source>
        <dbReference type="ARBA" id="ARBA00022679"/>
    </source>
</evidence>
<evidence type="ECO:0000256" key="17">
    <source>
        <dbReference type="ARBA" id="ARBA00023136"/>
    </source>
</evidence>